<comment type="caution">
    <text evidence="2">The sequence shown here is derived from an EMBL/GenBank/DDBJ whole genome shotgun (WGS) entry which is preliminary data.</text>
</comment>
<sequence>MLHANPQSPAGAPLALASTFSTPYLILPLLYILWIGVFYLIEYPFPDDRIPGTPSAPSAPHEIIRTLTMVPGASGTKVTETRDTQVQRCPRLLALPAELRNTIYELALAPVGGLRIAIPPSGHLPRPALLKVCKQITTEASGLYYSVHTFSSPMTPAPLNVFIWISHLQAEERKHIATLELELVSNASIETRLDPHAQAAYPHRHHFPRFRQEVAKARPTILTIENEFAKGLLLLCASGIKRSAFKFRLQDDDEWEGLAGLLSTATPDTIRATLVRSSLIRSKGNLEFTCIRYDSFSLDAGMQELLHSFGTIPGYGGLDEVGKAVFCYLCLSRWIDHR</sequence>
<organism evidence="2 3">
    <name type="scientific">Teratosphaeria destructans</name>
    <dbReference type="NCBI Taxonomy" id="418781"/>
    <lineage>
        <taxon>Eukaryota</taxon>
        <taxon>Fungi</taxon>
        <taxon>Dikarya</taxon>
        <taxon>Ascomycota</taxon>
        <taxon>Pezizomycotina</taxon>
        <taxon>Dothideomycetes</taxon>
        <taxon>Dothideomycetidae</taxon>
        <taxon>Mycosphaerellales</taxon>
        <taxon>Teratosphaeriaceae</taxon>
        <taxon>Teratosphaeria</taxon>
    </lineage>
</organism>
<keyword evidence="1" id="KW-1133">Transmembrane helix</keyword>
<keyword evidence="3" id="KW-1185">Reference proteome</keyword>
<dbReference type="EMBL" id="RIBY02001224">
    <property type="protein sequence ID" value="KAH9831078.1"/>
    <property type="molecule type" value="Genomic_DNA"/>
</dbReference>
<dbReference type="PANTHER" id="PTHR42085:SF1">
    <property type="entry name" value="F-BOX DOMAIN-CONTAINING PROTEIN"/>
    <property type="match status" value="1"/>
</dbReference>
<evidence type="ECO:0000313" key="3">
    <source>
        <dbReference type="Proteomes" id="UP001138500"/>
    </source>
</evidence>
<feature type="transmembrane region" description="Helical" evidence="1">
    <location>
        <begin position="20"/>
        <end position="41"/>
    </location>
</feature>
<dbReference type="AlphaFoldDB" id="A0A9W7SUT0"/>
<evidence type="ECO:0000313" key="2">
    <source>
        <dbReference type="EMBL" id="KAH9831078.1"/>
    </source>
</evidence>
<dbReference type="Proteomes" id="UP001138500">
    <property type="component" value="Unassembled WGS sequence"/>
</dbReference>
<accession>A0A9W7SUT0</accession>
<proteinExistence type="predicted"/>
<keyword evidence="1" id="KW-0812">Transmembrane</keyword>
<reference evidence="2 3" key="1">
    <citation type="journal article" date="2018" name="IMA Fungus">
        <title>IMA Genome-F 10: Nine draft genome sequences of Claviceps purpurea s.lat., including C. arundinis, C. humidiphila, and C. cf. spartinae, pseudomolecules for the pitch canker pathogen Fusarium circinatum, draft genome of Davidsoniella eucalypti, Grosmannia galeiformis, Quambalaria eucalypti, and Teratosphaeria destructans.</title>
        <authorList>
            <person name="Wingfield B.D."/>
            <person name="Liu M."/>
            <person name="Nguyen H.D."/>
            <person name="Lane F.A."/>
            <person name="Morgan S.W."/>
            <person name="De Vos L."/>
            <person name="Wilken P.M."/>
            <person name="Duong T.A."/>
            <person name="Aylward J."/>
            <person name="Coetzee M.P."/>
            <person name="Dadej K."/>
            <person name="De Beer Z.W."/>
            <person name="Findlay W."/>
            <person name="Havenga M."/>
            <person name="Kolarik M."/>
            <person name="Menzies J.G."/>
            <person name="Naidoo K."/>
            <person name="Pochopski O."/>
            <person name="Shoukouhi P."/>
            <person name="Santana Q.C."/>
            <person name="Seifert K.A."/>
            <person name="Soal N."/>
            <person name="Steenkamp E.T."/>
            <person name="Tatham C.T."/>
            <person name="van der Nest M.A."/>
            <person name="Wingfield M.J."/>
        </authorList>
    </citation>
    <scope>NUCLEOTIDE SEQUENCE [LARGE SCALE GENOMIC DNA]</scope>
    <source>
        <strain evidence="2">CMW44962</strain>
    </source>
</reference>
<gene>
    <name evidence="2" type="ORF">Tdes44962_MAKER02156</name>
</gene>
<evidence type="ECO:0000256" key="1">
    <source>
        <dbReference type="SAM" id="Phobius"/>
    </source>
</evidence>
<dbReference type="OrthoDB" id="5413827at2759"/>
<name>A0A9W7SUT0_9PEZI</name>
<dbReference type="PANTHER" id="PTHR42085">
    <property type="entry name" value="F-BOX DOMAIN-CONTAINING PROTEIN"/>
    <property type="match status" value="1"/>
</dbReference>
<dbReference type="InterPro" id="IPR038883">
    <property type="entry name" value="AN11006-like"/>
</dbReference>
<keyword evidence="1" id="KW-0472">Membrane</keyword>
<protein>
    <submittedName>
        <fullName evidence="2">Uncharacterized protein</fullName>
    </submittedName>
</protein>
<reference evidence="2 3" key="2">
    <citation type="journal article" date="2021" name="Curr. Genet.">
        <title>Genetic response to nitrogen starvation in the aggressive Eucalyptus foliar pathogen Teratosphaeria destructans.</title>
        <authorList>
            <person name="Havenga M."/>
            <person name="Wingfield B.D."/>
            <person name="Wingfield M.J."/>
            <person name="Dreyer L.L."/>
            <person name="Roets F."/>
            <person name="Aylward J."/>
        </authorList>
    </citation>
    <scope>NUCLEOTIDE SEQUENCE [LARGE SCALE GENOMIC DNA]</scope>
    <source>
        <strain evidence="2">CMW44962</strain>
    </source>
</reference>